<evidence type="ECO:0000313" key="2">
    <source>
        <dbReference type="Proteomes" id="UP000249057"/>
    </source>
</evidence>
<organism evidence="1 2">
    <name type="scientific">Aspergillus brunneoviolaceus CBS 621.78</name>
    <dbReference type="NCBI Taxonomy" id="1450534"/>
    <lineage>
        <taxon>Eukaryota</taxon>
        <taxon>Fungi</taxon>
        <taxon>Dikarya</taxon>
        <taxon>Ascomycota</taxon>
        <taxon>Pezizomycotina</taxon>
        <taxon>Eurotiomycetes</taxon>
        <taxon>Eurotiomycetidae</taxon>
        <taxon>Eurotiales</taxon>
        <taxon>Aspergillaceae</taxon>
        <taxon>Aspergillus</taxon>
        <taxon>Aspergillus subgen. Circumdati</taxon>
    </lineage>
</organism>
<dbReference type="EMBL" id="KZ825328">
    <property type="protein sequence ID" value="RAH47695.1"/>
    <property type="molecule type" value="Genomic_DNA"/>
</dbReference>
<gene>
    <name evidence="1" type="ORF">BO95DRAFT_461765</name>
</gene>
<dbReference type="Proteomes" id="UP000249057">
    <property type="component" value="Unassembled WGS sequence"/>
</dbReference>
<evidence type="ECO:0000313" key="1">
    <source>
        <dbReference type="EMBL" id="RAH47695.1"/>
    </source>
</evidence>
<proteinExistence type="predicted"/>
<keyword evidence="2" id="KW-1185">Reference proteome</keyword>
<accession>A0ACD1GEV0</accession>
<reference evidence="1" key="1">
    <citation type="submission" date="2018-02" db="EMBL/GenBank/DDBJ databases">
        <title>The genomes of Aspergillus section Nigri reveals drivers in fungal speciation.</title>
        <authorList>
            <consortium name="DOE Joint Genome Institute"/>
            <person name="Vesth T.C."/>
            <person name="Nybo J."/>
            <person name="Theobald S."/>
            <person name="Brandl J."/>
            <person name="Frisvad J.C."/>
            <person name="Nielsen K.F."/>
            <person name="Lyhne E.K."/>
            <person name="Kogle M.E."/>
            <person name="Kuo A."/>
            <person name="Riley R."/>
            <person name="Clum A."/>
            <person name="Nolan M."/>
            <person name="Lipzen A."/>
            <person name="Salamov A."/>
            <person name="Henrissat B."/>
            <person name="Wiebenga A."/>
            <person name="De vries R.P."/>
            <person name="Grigoriev I.V."/>
            <person name="Mortensen U.H."/>
            <person name="Andersen M.R."/>
            <person name="Baker S.E."/>
        </authorList>
    </citation>
    <scope>NUCLEOTIDE SEQUENCE</scope>
    <source>
        <strain evidence="1">CBS 621.78</strain>
    </source>
</reference>
<name>A0ACD1GEV0_9EURO</name>
<protein>
    <submittedName>
        <fullName evidence="1">Uncharacterized protein</fullName>
    </submittedName>
</protein>
<sequence>MKPASLKIMMPAMTAANRERALSRRLVRRSLYEYFQPCPTATLTPPSEESDPWLAFDWRTRRYTFRRLYASDTHSRSYLFETIAVPLTLLQRHSEALRVLSEYFTRLSYVMVVVNDLVDQQEQQRQQQEQQHERRKSWWGQFVQWSWWVDISHWAQGEYLGPDPATPGVGDWIHEEKAMFKTDVYNIIQQAYRRVPALDRVQLRVRPVRACHKEDGWIGMARGSRYSGMDMGIQVSPIEPLLLTAPDGPVIRSDLRK</sequence>